<dbReference type="Proteomes" id="UP001597280">
    <property type="component" value="Unassembled WGS sequence"/>
</dbReference>
<dbReference type="PANTHER" id="PTHR35908:SF1">
    <property type="entry name" value="CONSERVED PROTEIN"/>
    <property type="match status" value="1"/>
</dbReference>
<evidence type="ECO:0000313" key="3">
    <source>
        <dbReference type="Proteomes" id="UP001597280"/>
    </source>
</evidence>
<protein>
    <submittedName>
        <fullName evidence="2">VOC family protein</fullName>
    </submittedName>
</protein>
<dbReference type="CDD" id="cd06587">
    <property type="entry name" value="VOC"/>
    <property type="match status" value="1"/>
</dbReference>
<sequence length="137" mass="15357">MTQYPVLSCTAIDAREPRALAEFYRVLLGLHYRPGDEAPPPPQADDTAWIVLLDDDDRRVLAVQGKPDLRPSTWPSEEVPMQLHMDFRVPDAAALETQRARAERLGARLLMDRSADPHEPLHVMGDPEGHPFCLLVG</sequence>
<keyword evidence="3" id="KW-1185">Reference proteome</keyword>
<evidence type="ECO:0000313" key="2">
    <source>
        <dbReference type="EMBL" id="MFD1834573.1"/>
    </source>
</evidence>
<organism evidence="2 3">
    <name type="scientific">Brachybacterium rhamnosum</name>
    <dbReference type="NCBI Taxonomy" id="173361"/>
    <lineage>
        <taxon>Bacteria</taxon>
        <taxon>Bacillati</taxon>
        <taxon>Actinomycetota</taxon>
        <taxon>Actinomycetes</taxon>
        <taxon>Micrococcales</taxon>
        <taxon>Dermabacteraceae</taxon>
        <taxon>Brachybacterium</taxon>
    </lineage>
</organism>
<dbReference type="InterPro" id="IPR029068">
    <property type="entry name" value="Glyas_Bleomycin-R_OHBP_Dase"/>
</dbReference>
<dbReference type="Pfam" id="PF18029">
    <property type="entry name" value="Glyoxalase_6"/>
    <property type="match status" value="1"/>
</dbReference>
<comment type="caution">
    <text evidence="2">The sequence shown here is derived from an EMBL/GenBank/DDBJ whole genome shotgun (WGS) entry which is preliminary data.</text>
</comment>
<feature type="domain" description="Glyoxalase-like" evidence="1">
    <location>
        <begin position="10"/>
        <end position="135"/>
    </location>
</feature>
<accession>A0ABW4PYS4</accession>
<proteinExistence type="predicted"/>
<name>A0ABW4PYS4_9MICO</name>
<dbReference type="RefSeq" id="WP_343903846.1">
    <property type="nucleotide sequence ID" value="NZ_BAAAIS010000002.1"/>
</dbReference>
<dbReference type="InterPro" id="IPR041581">
    <property type="entry name" value="Glyoxalase_6"/>
</dbReference>
<dbReference type="EMBL" id="JBHUFL010000002">
    <property type="protein sequence ID" value="MFD1834573.1"/>
    <property type="molecule type" value="Genomic_DNA"/>
</dbReference>
<dbReference type="Gene3D" id="3.10.180.10">
    <property type="entry name" value="2,3-Dihydroxybiphenyl 1,2-Dioxygenase, domain 1"/>
    <property type="match status" value="1"/>
</dbReference>
<dbReference type="PANTHER" id="PTHR35908">
    <property type="entry name" value="HYPOTHETICAL FUSION PROTEIN"/>
    <property type="match status" value="1"/>
</dbReference>
<dbReference type="SUPFAM" id="SSF54593">
    <property type="entry name" value="Glyoxalase/Bleomycin resistance protein/Dihydroxybiphenyl dioxygenase"/>
    <property type="match status" value="1"/>
</dbReference>
<evidence type="ECO:0000259" key="1">
    <source>
        <dbReference type="Pfam" id="PF18029"/>
    </source>
</evidence>
<gene>
    <name evidence="2" type="ORF">ACFSDA_05720</name>
</gene>
<reference evidence="3" key="1">
    <citation type="journal article" date="2019" name="Int. J. Syst. Evol. Microbiol.">
        <title>The Global Catalogue of Microorganisms (GCM) 10K type strain sequencing project: providing services to taxonomists for standard genome sequencing and annotation.</title>
        <authorList>
            <consortium name="The Broad Institute Genomics Platform"/>
            <consortium name="The Broad Institute Genome Sequencing Center for Infectious Disease"/>
            <person name="Wu L."/>
            <person name="Ma J."/>
        </authorList>
    </citation>
    <scope>NUCLEOTIDE SEQUENCE [LARGE SCALE GENOMIC DNA]</scope>
    <source>
        <strain evidence="3">JCM 11650</strain>
    </source>
</reference>